<feature type="compositionally biased region" description="Basic and acidic residues" evidence="1">
    <location>
        <begin position="7"/>
        <end position="19"/>
    </location>
</feature>
<keyword evidence="4" id="KW-1185">Reference proteome</keyword>
<organism evidence="3 4">
    <name type="scientific">Micromonospora zhanjiangensis</name>
    <dbReference type="NCBI Taxonomy" id="1522057"/>
    <lineage>
        <taxon>Bacteria</taxon>
        <taxon>Bacillati</taxon>
        <taxon>Actinomycetota</taxon>
        <taxon>Actinomycetes</taxon>
        <taxon>Micromonosporales</taxon>
        <taxon>Micromonosporaceae</taxon>
        <taxon>Micromonospora</taxon>
    </lineage>
</organism>
<evidence type="ECO:0000313" key="3">
    <source>
        <dbReference type="EMBL" id="MFC4108745.1"/>
    </source>
</evidence>
<evidence type="ECO:0000313" key="4">
    <source>
        <dbReference type="Proteomes" id="UP001595868"/>
    </source>
</evidence>
<comment type="caution">
    <text evidence="3">The sequence shown here is derived from an EMBL/GenBank/DDBJ whole genome shotgun (WGS) entry which is preliminary data.</text>
</comment>
<feature type="transmembrane region" description="Helical" evidence="2">
    <location>
        <begin position="402"/>
        <end position="425"/>
    </location>
</feature>
<feature type="transmembrane region" description="Helical" evidence="2">
    <location>
        <begin position="178"/>
        <end position="195"/>
    </location>
</feature>
<keyword evidence="2" id="KW-1133">Transmembrane helix</keyword>
<feature type="transmembrane region" description="Helical" evidence="2">
    <location>
        <begin position="361"/>
        <end position="382"/>
    </location>
</feature>
<dbReference type="RefSeq" id="WP_377549413.1">
    <property type="nucleotide sequence ID" value="NZ_JBHSBN010000018.1"/>
</dbReference>
<feature type="transmembrane region" description="Helical" evidence="2">
    <location>
        <begin position="143"/>
        <end position="166"/>
    </location>
</feature>
<proteinExistence type="predicted"/>
<dbReference type="Proteomes" id="UP001595868">
    <property type="component" value="Unassembled WGS sequence"/>
</dbReference>
<dbReference type="InterPro" id="IPR045931">
    <property type="entry name" value="DUF6350"/>
</dbReference>
<sequence>MSAVTPDHPHRPGRPDVDPPARLGPAARRPERPDVGRSGPRRAPLIVAAAVATGWAALVSYLPVALVMGLARFAGEATTPVGAARVGLAAWLLGHGVPLQTSAGPLALPPLALGAFAAWRVARAGLHVSRAAGNRRGGSPPGRALGVAVTVGLWYGLLGALAASLVADDAPVADPLRAGLTLAGFGAAAALVGALRRTGVLSLLARSTPAVLRDGVRTGLVAALLVLAAGAAVAGLAVATGGGEASDMIAAYRTGVTGQAGITLVSLAYSPNAAVWAACYLLGPGFAVGVGTAVRTTEVTLGGLPAVPLLAGLPHGPVGGFGAALLLVPVLAGIGAGVLLYRRIRRSTGPGAGTEVGWGPLLGAAATAGPVAAVLLGLAALVSGGSLGAGRLARIGPVSWQVALVAALVVAVGAMIGAAAVRAFATPDRGDTRGRG</sequence>
<dbReference type="Pfam" id="PF19877">
    <property type="entry name" value="DUF6350"/>
    <property type="match status" value="1"/>
</dbReference>
<feature type="transmembrane region" description="Helical" evidence="2">
    <location>
        <begin position="45"/>
        <end position="71"/>
    </location>
</feature>
<feature type="region of interest" description="Disordered" evidence="1">
    <location>
        <begin position="1"/>
        <end position="40"/>
    </location>
</feature>
<protein>
    <submittedName>
        <fullName evidence="3">DUF6350 family protein</fullName>
    </submittedName>
</protein>
<feature type="transmembrane region" description="Helical" evidence="2">
    <location>
        <begin position="216"/>
        <end position="239"/>
    </location>
</feature>
<accession>A0ABV8KRH3</accession>
<keyword evidence="2" id="KW-0472">Membrane</keyword>
<dbReference type="EMBL" id="JBHSBN010000018">
    <property type="protein sequence ID" value="MFC4108745.1"/>
    <property type="molecule type" value="Genomic_DNA"/>
</dbReference>
<reference evidence="4" key="1">
    <citation type="journal article" date="2019" name="Int. J. Syst. Evol. Microbiol.">
        <title>The Global Catalogue of Microorganisms (GCM) 10K type strain sequencing project: providing services to taxonomists for standard genome sequencing and annotation.</title>
        <authorList>
            <consortium name="The Broad Institute Genomics Platform"/>
            <consortium name="The Broad Institute Genome Sequencing Center for Infectious Disease"/>
            <person name="Wu L."/>
            <person name="Ma J."/>
        </authorList>
    </citation>
    <scope>NUCLEOTIDE SEQUENCE [LARGE SCALE GENOMIC DNA]</scope>
    <source>
        <strain evidence="4">2902at01</strain>
    </source>
</reference>
<feature type="transmembrane region" description="Helical" evidence="2">
    <location>
        <begin position="318"/>
        <end position="341"/>
    </location>
</feature>
<evidence type="ECO:0000256" key="2">
    <source>
        <dbReference type="SAM" id="Phobius"/>
    </source>
</evidence>
<name>A0ABV8KRH3_9ACTN</name>
<keyword evidence="2" id="KW-0812">Transmembrane</keyword>
<gene>
    <name evidence="3" type="ORF">ACFOX0_22770</name>
</gene>
<evidence type="ECO:0000256" key="1">
    <source>
        <dbReference type="SAM" id="MobiDB-lite"/>
    </source>
</evidence>